<dbReference type="Proteomes" id="UP000092247">
    <property type="component" value="Unassembled WGS sequence"/>
</dbReference>
<dbReference type="AlphaFoldDB" id="A0A1B8H402"/>
<organism evidence="1 2">
    <name type="scientific">Morganella psychrotolerans</name>
    <dbReference type="NCBI Taxonomy" id="368603"/>
    <lineage>
        <taxon>Bacteria</taxon>
        <taxon>Pseudomonadati</taxon>
        <taxon>Pseudomonadota</taxon>
        <taxon>Gammaproteobacteria</taxon>
        <taxon>Enterobacterales</taxon>
        <taxon>Morganellaceae</taxon>
        <taxon>Morganella</taxon>
    </lineage>
</organism>
<name>A0A1B8H402_9GAMM</name>
<dbReference type="EMBL" id="LZEX01000042">
    <property type="protein sequence ID" value="OBU03818.1"/>
    <property type="molecule type" value="Genomic_DNA"/>
</dbReference>
<evidence type="ECO:0000313" key="2">
    <source>
        <dbReference type="Proteomes" id="UP000092247"/>
    </source>
</evidence>
<accession>A0A1B8H402</accession>
<protein>
    <submittedName>
        <fullName evidence="1">Uncharacterized protein</fullName>
    </submittedName>
</protein>
<comment type="caution">
    <text evidence="1">The sequence shown here is derived from an EMBL/GenBank/DDBJ whole genome shotgun (WGS) entry which is preliminary data.</text>
</comment>
<reference evidence="1 2" key="1">
    <citation type="submission" date="2016-06" db="EMBL/GenBank/DDBJ databases">
        <authorList>
            <person name="Kjaerup R.B."/>
            <person name="Dalgaard T.S."/>
            <person name="Juul-Madsen H.R."/>
        </authorList>
    </citation>
    <scope>NUCLEOTIDE SEQUENCE [LARGE SCALE GENOMIC DNA]</scope>
    <source>
        <strain evidence="1 2">GCSL-Mp3</strain>
    </source>
</reference>
<sequence>MINMWVNAVFYDDNQTNKRRIRAYFDICSDCYVISIRLRINYACLPVAVKRGCPPSLLRGA</sequence>
<proteinExistence type="predicted"/>
<gene>
    <name evidence="1" type="ORF">AYY17_09670</name>
</gene>
<evidence type="ECO:0000313" key="1">
    <source>
        <dbReference type="EMBL" id="OBU03818.1"/>
    </source>
</evidence>